<dbReference type="PROSITE" id="PS50966">
    <property type="entry name" value="ZF_SWIM"/>
    <property type="match status" value="1"/>
</dbReference>
<feature type="domain" description="SWIM-type" evidence="2">
    <location>
        <begin position="497"/>
        <end position="528"/>
    </location>
</feature>
<gene>
    <name evidence="3" type="ORF">OVA965_LOCUS39776</name>
    <name evidence="4" type="ORF">TMI583_LOCUS41127</name>
</gene>
<reference evidence="4" key="1">
    <citation type="submission" date="2021-02" db="EMBL/GenBank/DDBJ databases">
        <authorList>
            <person name="Nowell W R."/>
        </authorList>
    </citation>
    <scope>NUCLEOTIDE SEQUENCE</scope>
</reference>
<proteinExistence type="predicted"/>
<dbReference type="InterPro" id="IPR018289">
    <property type="entry name" value="MULE_transposase_dom"/>
</dbReference>
<keyword evidence="1" id="KW-0863">Zinc-finger</keyword>
<evidence type="ECO:0000259" key="2">
    <source>
        <dbReference type="PROSITE" id="PS50966"/>
    </source>
</evidence>
<organism evidence="4 5">
    <name type="scientific">Didymodactylos carnosus</name>
    <dbReference type="NCBI Taxonomy" id="1234261"/>
    <lineage>
        <taxon>Eukaryota</taxon>
        <taxon>Metazoa</taxon>
        <taxon>Spiralia</taxon>
        <taxon>Gnathifera</taxon>
        <taxon>Rotifera</taxon>
        <taxon>Eurotatoria</taxon>
        <taxon>Bdelloidea</taxon>
        <taxon>Philodinida</taxon>
        <taxon>Philodinidae</taxon>
        <taxon>Didymodactylos</taxon>
    </lineage>
</organism>
<sequence length="556" mass="64713">MSRKSWIFETLCKSPTDLDTIVEQYELTKFRTEYTSVGVKYTYRCALYKKFPSCAMQLQAKQLSMTDVDTFEISKFGKHDHEKRALTTRAPSPIRDDVKTYVAAGLSETQIRRAVTIDHPQWAAQKQVRSLVGYYRTKDHPSSFSLSDLRDWCIERSQTPAHTPTESDTPFVPYFKLNDITEMFVFITTRRLLSTASLSVYLQVDGTYKLNWNNFPVLVCGTSDAQRHFHPFGIALVHSDESTACYVDLFKALKWSIPLVTNEAYYIHFLMADGSKAITKAQQQEFPCIRRLMCWAHVIRRCRAHKKMVPDDKWPQIESDICSIQLCCNDFIFDEASKLLLKKWQSDTSLDTFRMYFQSEWIDALPYWYEGSALRYPMTNNGLESLNGKIKKHYTLRSKLPLAGFLSTGCQMISDWSLKLHNCVFSLEPIVSKDLELFASKWSTSISKSMIPLPWNVYEQVVPTIHAQLGVQQWIDMYQHCQFNTFDNYRRWYESAHIVSVQQMYCTCRYFCKEYICKHLVGLKILYGIHKLPNDRLPLGKKPRGRPKKTSLALLF</sequence>
<comment type="caution">
    <text evidence="4">The sequence shown here is derived from an EMBL/GenBank/DDBJ whole genome shotgun (WGS) entry which is preliminary data.</text>
</comment>
<keyword evidence="1" id="KW-0862">Zinc</keyword>
<evidence type="ECO:0000256" key="1">
    <source>
        <dbReference type="PROSITE-ProRule" id="PRU00325"/>
    </source>
</evidence>
<accession>A0A8S2UR69</accession>
<dbReference type="EMBL" id="CAJOBA010064427">
    <property type="protein sequence ID" value="CAF4352073.1"/>
    <property type="molecule type" value="Genomic_DNA"/>
</dbReference>
<keyword evidence="1" id="KW-0479">Metal-binding</keyword>
<evidence type="ECO:0000313" key="3">
    <source>
        <dbReference type="EMBL" id="CAF1560507.1"/>
    </source>
</evidence>
<evidence type="ECO:0000313" key="4">
    <source>
        <dbReference type="EMBL" id="CAF4352073.1"/>
    </source>
</evidence>
<dbReference type="Proteomes" id="UP000677228">
    <property type="component" value="Unassembled WGS sequence"/>
</dbReference>
<dbReference type="AlphaFoldDB" id="A0A8S2UR69"/>
<name>A0A8S2UR69_9BILA</name>
<evidence type="ECO:0000313" key="5">
    <source>
        <dbReference type="Proteomes" id="UP000682733"/>
    </source>
</evidence>
<dbReference type="InterPro" id="IPR007527">
    <property type="entry name" value="Znf_SWIM"/>
</dbReference>
<dbReference type="Pfam" id="PF10551">
    <property type="entry name" value="MULE"/>
    <property type="match status" value="1"/>
</dbReference>
<dbReference type="GO" id="GO:0008270">
    <property type="term" value="F:zinc ion binding"/>
    <property type="evidence" value="ECO:0007669"/>
    <property type="project" value="UniProtKB-KW"/>
</dbReference>
<dbReference type="Proteomes" id="UP000682733">
    <property type="component" value="Unassembled WGS sequence"/>
</dbReference>
<dbReference type="EMBL" id="CAJNOK010041833">
    <property type="protein sequence ID" value="CAF1560507.1"/>
    <property type="molecule type" value="Genomic_DNA"/>
</dbReference>
<protein>
    <recommendedName>
        <fullName evidence="2">SWIM-type domain-containing protein</fullName>
    </recommendedName>
</protein>